<sequence>MDYQELKEQIAAVSGSKAKDYRELLAMSGVAGNVWPELREHLAAASTCDEFYELVYNDDACRYNNVWAMWAKMKKKKWLDRFEADEVFHNKLLDDRGIFLQSSDGSEILIPMTGRGLSCDLYLFKENGFNEKAADLFCSIYGKHTCCGVELDGAYDIYRTNRALIFEKWEIDKFMRRANGKGQMRTGVDCAAVW</sequence>
<keyword evidence="2" id="KW-1185">Reference proteome</keyword>
<dbReference type="EMBL" id="JASJEU010000005">
    <property type="protein sequence ID" value="MDJ1649644.1"/>
    <property type="molecule type" value="Genomic_DNA"/>
</dbReference>
<name>A0ABT7DJE1_9ACTN</name>
<dbReference type="RefSeq" id="WP_283830982.1">
    <property type="nucleotide sequence ID" value="NZ_JASJEU010000005.1"/>
</dbReference>
<evidence type="ECO:0000313" key="1">
    <source>
        <dbReference type="EMBL" id="MDJ1649644.1"/>
    </source>
</evidence>
<accession>A0ABT7DJE1</accession>
<proteinExistence type="predicted"/>
<gene>
    <name evidence="1" type="ORF">QNJ86_02415</name>
</gene>
<reference evidence="1 2" key="1">
    <citation type="submission" date="2023-05" db="EMBL/GenBank/DDBJ databases">
        <title>Gordonibacter KGMB12511T sp. nov., isolated from faeces of healthy Korean.</title>
        <authorList>
            <person name="Kim H.S."/>
            <person name="Kim J.-S."/>
            <person name="Suh M.K."/>
            <person name="Eom M.K."/>
            <person name="Do H.E."/>
            <person name="Lee J.-S."/>
        </authorList>
    </citation>
    <scope>NUCLEOTIDE SEQUENCE [LARGE SCALE GENOMIC DNA]</scope>
    <source>
        <strain evidence="1 2">KGMB12511</strain>
    </source>
</reference>
<evidence type="ECO:0000313" key="2">
    <source>
        <dbReference type="Proteomes" id="UP001232750"/>
    </source>
</evidence>
<protein>
    <submittedName>
        <fullName evidence="1">Uncharacterized protein</fullName>
    </submittedName>
</protein>
<comment type="caution">
    <text evidence="1">The sequence shown here is derived from an EMBL/GenBank/DDBJ whole genome shotgun (WGS) entry which is preliminary data.</text>
</comment>
<dbReference type="Proteomes" id="UP001232750">
    <property type="component" value="Unassembled WGS sequence"/>
</dbReference>
<organism evidence="1 2">
    <name type="scientific">Gordonibacter faecis</name>
    <dbReference type="NCBI Taxonomy" id="3047475"/>
    <lineage>
        <taxon>Bacteria</taxon>
        <taxon>Bacillati</taxon>
        <taxon>Actinomycetota</taxon>
        <taxon>Coriobacteriia</taxon>
        <taxon>Eggerthellales</taxon>
        <taxon>Eggerthellaceae</taxon>
        <taxon>Gordonibacter</taxon>
    </lineage>
</organism>